<dbReference type="RefSeq" id="WP_009764701.1">
    <property type="nucleotide sequence ID" value="NZ_CP141048.1"/>
</dbReference>
<reference evidence="2 3" key="1">
    <citation type="submission" date="2012-02" db="EMBL/GenBank/DDBJ databases">
        <title>Improved High-Quality Draft sequence of Microvirga sp. WSM3557.</title>
        <authorList>
            <consortium name="US DOE Joint Genome Institute"/>
            <person name="Lucas S."/>
            <person name="Han J."/>
            <person name="Lapidus A."/>
            <person name="Cheng J.-F."/>
            <person name="Goodwin L."/>
            <person name="Pitluck S."/>
            <person name="Peters L."/>
            <person name="Zhang X."/>
            <person name="Detter J.C."/>
            <person name="Han C."/>
            <person name="Tapia R."/>
            <person name="Land M."/>
            <person name="Hauser L."/>
            <person name="Kyrpides N."/>
            <person name="Ivanova N."/>
            <person name="Pagani I."/>
            <person name="Brau L."/>
            <person name="Yates R."/>
            <person name="O'Hara G."/>
            <person name="Rui T."/>
            <person name="Howieson J."/>
            <person name="Reeve W."/>
            <person name="Woyke T."/>
        </authorList>
    </citation>
    <scope>NUCLEOTIDE SEQUENCE [LARGE SCALE GENOMIC DNA]</scope>
    <source>
        <strain evidence="2 3">WSM3557</strain>
    </source>
</reference>
<dbReference type="EMBL" id="JH660647">
    <property type="protein sequence ID" value="EIM26014.1"/>
    <property type="molecule type" value="Genomic_DNA"/>
</dbReference>
<dbReference type="AlphaFoldDB" id="I4YPX2"/>
<dbReference type="STRING" id="864069.MicloDRAFT_00067440"/>
<keyword evidence="1" id="KW-0812">Transmembrane</keyword>
<name>I4YPX2_9HYPH</name>
<dbReference type="PROSITE" id="PS51257">
    <property type="entry name" value="PROKAR_LIPOPROTEIN"/>
    <property type="match status" value="1"/>
</dbReference>
<proteinExistence type="predicted"/>
<gene>
    <name evidence="2" type="ORF">MicloDRAFT_00067440</name>
</gene>
<sequence length="197" mass="22097" precursor="true">MKTLRDRNLRRYIFNACIVSAGLACLLAQYVPGSDWVAGSVAVLSAVIAIGVLVTRSSEQHVQAEGSVEATDYTDAQGLVRQRWASLIAERYWSDTYNAFLDHPKKPDLVWGERLITRLDQGRRSNMVVLKKEILRRKDPLKHKGDDTSNQLNFGSMTVEIIGDELKVRMRGTRKISTPLVEAGEAEASYQNARVLH</sequence>
<evidence type="ECO:0000313" key="3">
    <source>
        <dbReference type="Proteomes" id="UP000003947"/>
    </source>
</evidence>
<evidence type="ECO:0000256" key="1">
    <source>
        <dbReference type="SAM" id="Phobius"/>
    </source>
</evidence>
<keyword evidence="1" id="KW-1133">Transmembrane helix</keyword>
<keyword evidence="3" id="KW-1185">Reference proteome</keyword>
<organism evidence="2 3">
    <name type="scientific">Microvirga lotononidis</name>
    <dbReference type="NCBI Taxonomy" id="864069"/>
    <lineage>
        <taxon>Bacteria</taxon>
        <taxon>Pseudomonadati</taxon>
        <taxon>Pseudomonadota</taxon>
        <taxon>Alphaproteobacteria</taxon>
        <taxon>Hyphomicrobiales</taxon>
        <taxon>Methylobacteriaceae</taxon>
        <taxon>Microvirga</taxon>
    </lineage>
</organism>
<feature type="transmembrane region" description="Helical" evidence="1">
    <location>
        <begin position="12"/>
        <end position="30"/>
    </location>
</feature>
<dbReference type="PATRIC" id="fig|864069.3.peg.7208"/>
<dbReference type="HOGENOM" id="CLU_1382726_0_0_5"/>
<protein>
    <submittedName>
        <fullName evidence="2">Uncharacterized protein</fullName>
    </submittedName>
</protein>
<accession>I4YPX2</accession>
<evidence type="ECO:0000313" key="2">
    <source>
        <dbReference type="EMBL" id="EIM26014.1"/>
    </source>
</evidence>
<keyword evidence="1" id="KW-0472">Membrane</keyword>
<feature type="transmembrane region" description="Helical" evidence="1">
    <location>
        <begin position="36"/>
        <end position="54"/>
    </location>
</feature>
<dbReference type="Proteomes" id="UP000003947">
    <property type="component" value="Unassembled WGS sequence"/>
</dbReference>